<accession>A0ACB9QRW7</accession>
<keyword evidence="2" id="KW-1185">Reference proteome</keyword>
<evidence type="ECO:0000313" key="2">
    <source>
        <dbReference type="Proteomes" id="UP001057402"/>
    </source>
</evidence>
<reference evidence="2" key="1">
    <citation type="journal article" date="2023" name="Front. Plant Sci.">
        <title>Chromosomal-level genome assembly of Melastoma candidum provides insights into trichome evolution.</title>
        <authorList>
            <person name="Zhong Y."/>
            <person name="Wu W."/>
            <person name="Sun C."/>
            <person name="Zou P."/>
            <person name="Liu Y."/>
            <person name="Dai S."/>
            <person name="Zhou R."/>
        </authorList>
    </citation>
    <scope>NUCLEOTIDE SEQUENCE [LARGE SCALE GENOMIC DNA]</scope>
</reference>
<protein>
    <submittedName>
        <fullName evidence="1">Uncharacterized protein</fullName>
    </submittedName>
</protein>
<dbReference type="EMBL" id="CM042884">
    <property type="protein sequence ID" value="KAI4368978.1"/>
    <property type="molecule type" value="Genomic_DNA"/>
</dbReference>
<gene>
    <name evidence="1" type="ORF">MLD38_017475</name>
</gene>
<name>A0ACB9QRW7_9MYRT</name>
<proteinExistence type="predicted"/>
<comment type="caution">
    <text evidence="1">The sequence shown here is derived from an EMBL/GenBank/DDBJ whole genome shotgun (WGS) entry which is preliminary data.</text>
</comment>
<organism evidence="1 2">
    <name type="scientific">Melastoma candidum</name>
    <dbReference type="NCBI Taxonomy" id="119954"/>
    <lineage>
        <taxon>Eukaryota</taxon>
        <taxon>Viridiplantae</taxon>
        <taxon>Streptophyta</taxon>
        <taxon>Embryophyta</taxon>
        <taxon>Tracheophyta</taxon>
        <taxon>Spermatophyta</taxon>
        <taxon>Magnoliopsida</taxon>
        <taxon>eudicotyledons</taxon>
        <taxon>Gunneridae</taxon>
        <taxon>Pentapetalae</taxon>
        <taxon>rosids</taxon>
        <taxon>malvids</taxon>
        <taxon>Myrtales</taxon>
        <taxon>Melastomataceae</taxon>
        <taxon>Melastomatoideae</taxon>
        <taxon>Melastomateae</taxon>
        <taxon>Melastoma</taxon>
    </lineage>
</organism>
<dbReference type="Proteomes" id="UP001057402">
    <property type="component" value="Chromosome 5"/>
</dbReference>
<evidence type="ECO:0000313" key="1">
    <source>
        <dbReference type="EMBL" id="KAI4368978.1"/>
    </source>
</evidence>
<sequence>MAASRRFVGDPTDRLLASSRFEDEKVSFVRPLLSRSSSYSSAASGGGGYGSQNQRRRRGFGSDGSLSSSVGNGRAGFDREEDGDLENVSAGWFGLKLIKHLGLLPCTAKSC</sequence>